<evidence type="ECO:0000256" key="2">
    <source>
        <dbReference type="ARBA" id="ARBA00022448"/>
    </source>
</evidence>
<evidence type="ECO:0000313" key="8">
    <source>
        <dbReference type="EMBL" id="KAF2899966.1"/>
    </source>
</evidence>
<evidence type="ECO:0000256" key="5">
    <source>
        <dbReference type="ARBA" id="ARBA00023136"/>
    </source>
</evidence>
<evidence type="ECO:0000256" key="4">
    <source>
        <dbReference type="ARBA" id="ARBA00022989"/>
    </source>
</evidence>
<evidence type="ECO:0000256" key="6">
    <source>
        <dbReference type="SAM" id="Phobius"/>
    </source>
</evidence>
<proteinExistence type="predicted"/>
<keyword evidence="2" id="KW-0813">Transport</keyword>
<feature type="transmembrane region" description="Helical" evidence="6">
    <location>
        <begin position="75"/>
        <end position="96"/>
    </location>
</feature>
<dbReference type="GO" id="GO:0140359">
    <property type="term" value="F:ABC-type transporter activity"/>
    <property type="evidence" value="ECO:0007669"/>
    <property type="project" value="InterPro"/>
</dbReference>
<gene>
    <name evidence="8" type="ORF">ILUMI_06220</name>
</gene>
<dbReference type="Proteomes" id="UP000801492">
    <property type="component" value="Unassembled WGS sequence"/>
</dbReference>
<dbReference type="OrthoDB" id="66620at2759"/>
<evidence type="ECO:0000256" key="3">
    <source>
        <dbReference type="ARBA" id="ARBA00022692"/>
    </source>
</evidence>
<feature type="transmembrane region" description="Helical" evidence="6">
    <location>
        <begin position="185"/>
        <end position="207"/>
    </location>
</feature>
<dbReference type="AlphaFoldDB" id="A0A8K0D9N5"/>
<keyword evidence="9" id="KW-1185">Reference proteome</keyword>
<dbReference type="EMBL" id="VTPC01002489">
    <property type="protein sequence ID" value="KAF2899966.1"/>
    <property type="molecule type" value="Genomic_DNA"/>
</dbReference>
<keyword evidence="4 6" id="KW-1133">Transmembrane helix</keyword>
<reference evidence="8" key="1">
    <citation type="submission" date="2019-08" db="EMBL/GenBank/DDBJ databases">
        <title>The genome of the North American firefly Photinus pyralis.</title>
        <authorList>
            <consortium name="Photinus pyralis genome working group"/>
            <person name="Fallon T.R."/>
            <person name="Sander Lower S.E."/>
            <person name="Weng J.-K."/>
        </authorList>
    </citation>
    <scope>NUCLEOTIDE SEQUENCE</scope>
    <source>
        <strain evidence="8">TRF0915ILg1</strain>
        <tissue evidence="8">Whole body</tissue>
    </source>
</reference>
<evidence type="ECO:0000313" key="9">
    <source>
        <dbReference type="Proteomes" id="UP000801492"/>
    </source>
</evidence>
<dbReference type="PANTHER" id="PTHR48041">
    <property type="entry name" value="ABC TRANSPORTER G FAMILY MEMBER 28"/>
    <property type="match status" value="1"/>
</dbReference>
<evidence type="ECO:0000256" key="1">
    <source>
        <dbReference type="ARBA" id="ARBA00004141"/>
    </source>
</evidence>
<comment type="caution">
    <text evidence="8">The sequence shown here is derived from an EMBL/GenBank/DDBJ whole genome shotgun (WGS) entry which is preliminary data.</text>
</comment>
<dbReference type="PANTHER" id="PTHR48041:SF105">
    <property type="entry name" value="FI02074P"/>
    <property type="match status" value="1"/>
</dbReference>
<dbReference type="InterPro" id="IPR013525">
    <property type="entry name" value="ABC2_TM"/>
</dbReference>
<feature type="transmembrane region" description="Helical" evidence="6">
    <location>
        <begin position="45"/>
        <end position="63"/>
    </location>
</feature>
<comment type="subcellular location">
    <subcellularLocation>
        <location evidence="1">Membrane</location>
        <topology evidence="1">Multi-pass membrane protein</topology>
    </subcellularLocation>
</comment>
<keyword evidence="3 6" id="KW-0812">Transmembrane</keyword>
<evidence type="ECO:0000259" key="7">
    <source>
        <dbReference type="Pfam" id="PF01061"/>
    </source>
</evidence>
<protein>
    <recommendedName>
        <fullName evidence="7">ABC-2 type transporter transmembrane domain-containing protein</fullName>
    </recommendedName>
</protein>
<feature type="domain" description="ABC-2 type transporter transmembrane" evidence="7">
    <location>
        <begin position="4"/>
        <end position="148"/>
    </location>
</feature>
<accession>A0A8K0D9N5</accession>
<feature type="transmembrane region" description="Helical" evidence="6">
    <location>
        <begin position="102"/>
        <end position="121"/>
    </location>
</feature>
<keyword evidence="5 6" id="KW-0472">Membrane</keyword>
<name>A0A8K0D9N5_IGNLU</name>
<sequence length="227" mass="25928">MYYLFIYLMSTVLLFPFEVELLKREYFNRWYGLKPYFVAMTLKNLPMMIISCTIFILPTYLLTDQPLTLDRFIRFALTGVLTAATSEGLGLVIGSICSVTVGAVLSSIISGPLILFCIYGVGQTAYINFGVQVIMYTSFLRCSFVATLLSIFADRRPLDCTDEVFCYYGDPERLLKEAGMLNASYGFHMLGLIVYLAFFRIIAFVLLRYRLTSEFSGTFIRYISYKN</sequence>
<dbReference type="InterPro" id="IPR050352">
    <property type="entry name" value="ABCG_transporters"/>
</dbReference>
<dbReference type="Pfam" id="PF01061">
    <property type="entry name" value="ABC2_membrane"/>
    <property type="match status" value="1"/>
</dbReference>
<organism evidence="8 9">
    <name type="scientific">Ignelater luminosus</name>
    <name type="common">Cucubano</name>
    <name type="synonym">Pyrophorus luminosus</name>
    <dbReference type="NCBI Taxonomy" id="2038154"/>
    <lineage>
        <taxon>Eukaryota</taxon>
        <taxon>Metazoa</taxon>
        <taxon>Ecdysozoa</taxon>
        <taxon>Arthropoda</taxon>
        <taxon>Hexapoda</taxon>
        <taxon>Insecta</taxon>
        <taxon>Pterygota</taxon>
        <taxon>Neoptera</taxon>
        <taxon>Endopterygota</taxon>
        <taxon>Coleoptera</taxon>
        <taxon>Polyphaga</taxon>
        <taxon>Elateriformia</taxon>
        <taxon>Elateroidea</taxon>
        <taxon>Elateridae</taxon>
        <taxon>Agrypninae</taxon>
        <taxon>Pyrophorini</taxon>
        <taxon>Ignelater</taxon>
    </lineage>
</organism>
<dbReference type="GO" id="GO:0005886">
    <property type="term" value="C:plasma membrane"/>
    <property type="evidence" value="ECO:0007669"/>
    <property type="project" value="TreeGrafter"/>
</dbReference>